<dbReference type="GO" id="GO:0004709">
    <property type="term" value="F:MAP kinase kinase kinase activity"/>
    <property type="evidence" value="ECO:0007669"/>
    <property type="project" value="UniProtKB-EC"/>
</dbReference>
<dbReference type="Gene3D" id="3.10.10.10">
    <property type="entry name" value="HIV Type 1 Reverse Transcriptase, subunit A, domain 1"/>
    <property type="match status" value="1"/>
</dbReference>
<evidence type="ECO:0000259" key="2">
    <source>
        <dbReference type="PROSITE" id="PS50011"/>
    </source>
</evidence>
<dbReference type="InterPro" id="IPR043502">
    <property type="entry name" value="DNA/RNA_pol_sf"/>
</dbReference>
<keyword evidence="3" id="KW-0418">Kinase</keyword>
<proteinExistence type="predicted"/>
<dbReference type="PANTHER" id="PTHR44329">
    <property type="entry name" value="SERINE/THREONINE-PROTEIN KINASE TNNI3K-RELATED"/>
    <property type="match status" value="1"/>
</dbReference>
<feature type="compositionally biased region" description="Polar residues" evidence="1">
    <location>
        <begin position="120"/>
        <end position="132"/>
    </location>
</feature>
<feature type="domain" description="Protein kinase" evidence="2">
    <location>
        <begin position="196"/>
        <end position="473"/>
    </location>
</feature>
<feature type="region of interest" description="Disordered" evidence="1">
    <location>
        <begin position="56"/>
        <end position="143"/>
    </location>
</feature>
<protein>
    <submittedName>
        <fullName evidence="3">Serine/threonine-protein kinase HT1</fullName>
        <ecNumber evidence="3">2.7.11.25</ecNumber>
    </submittedName>
</protein>
<dbReference type="InterPro" id="IPR051681">
    <property type="entry name" value="Ser/Thr_Kinases-Pseudokinases"/>
</dbReference>
<evidence type="ECO:0000313" key="4">
    <source>
        <dbReference type="Proteomes" id="UP000075243"/>
    </source>
</evidence>
<dbReference type="AlphaFoldDB" id="A0A151QVZ2"/>
<dbReference type="Gene3D" id="3.30.70.270">
    <property type="match status" value="1"/>
</dbReference>
<dbReference type="SMART" id="SM00220">
    <property type="entry name" value="S_TKc"/>
    <property type="match status" value="1"/>
</dbReference>
<dbReference type="InterPro" id="IPR056924">
    <property type="entry name" value="SH3_Tf2-1"/>
</dbReference>
<dbReference type="GO" id="GO:0005524">
    <property type="term" value="F:ATP binding"/>
    <property type="evidence" value="ECO:0007669"/>
    <property type="project" value="InterPro"/>
</dbReference>
<dbReference type="Pfam" id="PF07714">
    <property type="entry name" value="PK_Tyr_Ser-Thr"/>
    <property type="match status" value="1"/>
</dbReference>
<gene>
    <name evidence="3" type="ORF">KK1_044678</name>
</gene>
<sequence length="926" mass="106163">MDEDSSSSWLRRAKFSHTVCHRLDYSSSRLGSFSIQPRTQQSSGLKSRPEVTFVSKASSQVQKKPVMNKQRSLSPLPQTSLSETFKEARHEQKRFSTPGPRRKEQDKRIMGKLLNKDSHASNSKSPYNSPITKSPYASPITKSPYTSPIRHFASMKLSDKSKQRKDSGWAKYFDHGGGKVTAVETAEEWNVDLSKLFVGVRFAHGANSRLYHGMYEDESVAVKIIRVPDDDENGTLADRLEKQFIREVTLLSRLHHQNVIKEVGTYTLFLIYLDLITQFVAACRKPPVYCVITEYLSEGSLRAYLHKLEGKTIPLPKLIAFALDIARGMEYIHSQGVIHRDLKPENVLINEDFHLKIADFGIACEEAYCDLFADDPGTYRWMAPEMIKRKSYGRKVDVYSFGLILWEMVTGTIPYEDMTPIQAAFAVVNKNSRPVIPSDCPPAMRALIEQCWSLNPDKRPEFWQVVKVLEEFESSLAQDGTLTLVQNPCCQDHKKGLLHWIQEHQIDFVLGDSLPNRPTYRTNSQETKEIESQVQELLDKGWIQKSLSPCVVLVLLMPQKDGKWRMSCDYRAINNTTIKYRHPIPRLDDMLDEFHSATIFFKVNLKSGYHQIMIKEGDEWKITFKTKFGLYEWLVVPFELTNAPSTFMRLINHVVKEYIGRFIVVYFDDIIVNSRSLSDHIGHLRQVFSNLLQGGHPIAYFSEKLHGAALNYTTYDKSLGSQILGFDNIGELYAKDPDFASIFDTCIKRAHNGLYIFEGHLYKVVYGFNPLTPLYIIPFPNITSFISKEGVWLHLRKERFPTKRKSKLSPRGDGPFQVLQRINNNAYRLDLPEDYGVSATFKVCDLISFIGSSDDDEELLDLRTNHFQEGRNDGKDLAKRPITRAMAKRMHEEWASSKVGGPKLLFIGPYLEGHLRVTFMYINHIC</sequence>
<name>A0A151QVZ2_CAJCA</name>
<dbReference type="EC" id="2.7.11.25" evidence="3"/>
<dbReference type="PRINTS" id="PR00109">
    <property type="entry name" value="TYRKINASE"/>
</dbReference>
<dbReference type="Pfam" id="PF00078">
    <property type="entry name" value="RVT_1"/>
    <property type="match status" value="1"/>
</dbReference>
<dbReference type="CDD" id="cd13999">
    <property type="entry name" value="STKc_MAP3K-like"/>
    <property type="match status" value="1"/>
</dbReference>
<dbReference type="Gene3D" id="3.30.200.20">
    <property type="entry name" value="Phosphorylase Kinase, domain 1"/>
    <property type="match status" value="1"/>
</dbReference>
<dbReference type="PROSITE" id="PS50011">
    <property type="entry name" value="PROTEIN_KINASE_DOM"/>
    <property type="match status" value="1"/>
</dbReference>
<keyword evidence="4" id="KW-1185">Reference proteome</keyword>
<feature type="compositionally biased region" description="Basic and acidic residues" evidence="1">
    <location>
        <begin position="101"/>
        <end position="119"/>
    </location>
</feature>
<dbReference type="SUPFAM" id="SSF56112">
    <property type="entry name" value="Protein kinase-like (PK-like)"/>
    <property type="match status" value="1"/>
</dbReference>
<keyword evidence="3" id="KW-0808">Transferase</keyword>
<evidence type="ECO:0000256" key="1">
    <source>
        <dbReference type="SAM" id="MobiDB-lite"/>
    </source>
</evidence>
<dbReference type="FunFam" id="1.10.510.10:FF:000316">
    <property type="entry name" value="serine/threonine-protein kinase HT1"/>
    <property type="match status" value="1"/>
</dbReference>
<feature type="compositionally biased region" description="Polar residues" evidence="1">
    <location>
        <begin position="69"/>
        <end position="83"/>
    </location>
</feature>
<dbReference type="Pfam" id="PF24626">
    <property type="entry name" value="SH3_Tf2-1"/>
    <property type="match status" value="1"/>
</dbReference>
<dbReference type="CDD" id="cd01647">
    <property type="entry name" value="RT_LTR"/>
    <property type="match status" value="1"/>
</dbReference>
<dbReference type="Gramene" id="C.cajan_45169.t">
    <property type="protein sequence ID" value="C.cajan_45169.t"/>
    <property type="gene ID" value="C.cajan_45169"/>
</dbReference>
<dbReference type="STRING" id="3821.A0A151QVZ2"/>
<dbReference type="Proteomes" id="UP000075243">
    <property type="component" value="Unassembled WGS sequence"/>
</dbReference>
<evidence type="ECO:0000313" key="3">
    <source>
        <dbReference type="EMBL" id="KYP34375.1"/>
    </source>
</evidence>
<dbReference type="InterPro" id="IPR001245">
    <property type="entry name" value="Ser-Thr/Tyr_kinase_cat_dom"/>
</dbReference>
<feature type="compositionally biased region" description="Basic and acidic residues" evidence="1">
    <location>
        <begin position="84"/>
        <end position="94"/>
    </location>
</feature>
<dbReference type="PROSITE" id="PS00108">
    <property type="entry name" value="PROTEIN_KINASE_ST"/>
    <property type="match status" value="1"/>
</dbReference>
<dbReference type="InterPro" id="IPR043128">
    <property type="entry name" value="Rev_trsase/Diguanyl_cyclase"/>
</dbReference>
<dbReference type="InterPro" id="IPR000477">
    <property type="entry name" value="RT_dom"/>
</dbReference>
<dbReference type="PANTHER" id="PTHR44329:SF73">
    <property type="entry name" value="OS01G0201200 PROTEIN"/>
    <property type="match status" value="1"/>
</dbReference>
<accession>A0A151QVZ2</accession>
<dbReference type="SUPFAM" id="SSF56672">
    <property type="entry name" value="DNA/RNA polymerases"/>
    <property type="match status" value="1"/>
</dbReference>
<dbReference type="InterPro" id="IPR011009">
    <property type="entry name" value="Kinase-like_dom_sf"/>
</dbReference>
<dbReference type="Gene3D" id="1.10.510.10">
    <property type="entry name" value="Transferase(Phosphotransferase) domain 1"/>
    <property type="match status" value="1"/>
</dbReference>
<dbReference type="EMBL" id="KQ484612">
    <property type="protein sequence ID" value="KYP34375.1"/>
    <property type="molecule type" value="Genomic_DNA"/>
</dbReference>
<dbReference type="InterPro" id="IPR000719">
    <property type="entry name" value="Prot_kinase_dom"/>
</dbReference>
<dbReference type="InterPro" id="IPR008271">
    <property type="entry name" value="Ser/Thr_kinase_AS"/>
</dbReference>
<reference evidence="3" key="1">
    <citation type="journal article" date="2012" name="Nat. Biotechnol.">
        <title>Draft genome sequence of pigeonpea (Cajanus cajan), an orphan legume crop of resource-poor farmers.</title>
        <authorList>
            <person name="Varshney R.K."/>
            <person name="Chen W."/>
            <person name="Li Y."/>
            <person name="Bharti A.K."/>
            <person name="Saxena R.K."/>
            <person name="Schlueter J.A."/>
            <person name="Donoghue M.T."/>
            <person name="Azam S."/>
            <person name="Fan G."/>
            <person name="Whaley A.M."/>
            <person name="Farmer A.D."/>
            <person name="Sheridan J."/>
            <person name="Iwata A."/>
            <person name="Tuteja R."/>
            <person name="Penmetsa R.V."/>
            <person name="Wu W."/>
            <person name="Upadhyaya H.D."/>
            <person name="Yang S.P."/>
            <person name="Shah T."/>
            <person name="Saxena K.B."/>
            <person name="Michael T."/>
            <person name="McCombie W.R."/>
            <person name="Yang B."/>
            <person name="Zhang G."/>
            <person name="Yang H."/>
            <person name="Wang J."/>
            <person name="Spillane C."/>
            <person name="Cook D.R."/>
            <person name="May G.D."/>
            <person name="Xu X."/>
            <person name="Jackson S.A."/>
        </authorList>
    </citation>
    <scope>NUCLEOTIDE SEQUENCE [LARGE SCALE GENOMIC DNA]</scope>
</reference>
<organism evidence="3 4">
    <name type="scientific">Cajanus cajan</name>
    <name type="common">Pigeon pea</name>
    <name type="synonym">Cajanus indicus</name>
    <dbReference type="NCBI Taxonomy" id="3821"/>
    <lineage>
        <taxon>Eukaryota</taxon>
        <taxon>Viridiplantae</taxon>
        <taxon>Streptophyta</taxon>
        <taxon>Embryophyta</taxon>
        <taxon>Tracheophyta</taxon>
        <taxon>Spermatophyta</taxon>
        <taxon>Magnoliopsida</taxon>
        <taxon>eudicotyledons</taxon>
        <taxon>Gunneridae</taxon>
        <taxon>Pentapetalae</taxon>
        <taxon>rosids</taxon>
        <taxon>fabids</taxon>
        <taxon>Fabales</taxon>
        <taxon>Fabaceae</taxon>
        <taxon>Papilionoideae</taxon>
        <taxon>50 kb inversion clade</taxon>
        <taxon>NPAAA clade</taxon>
        <taxon>indigoferoid/millettioid clade</taxon>
        <taxon>Phaseoleae</taxon>
        <taxon>Cajanus</taxon>
    </lineage>
</organism>